<keyword evidence="3" id="KW-1185">Reference proteome</keyword>
<dbReference type="Proteomes" id="UP000241229">
    <property type="component" value="Unassembled WGS sequence"/>
</dbReference>
<evidence type="ECO:0000313" key="3">
    <source>
        <dbReference type="Proteomes" id="UP000241229"/>
    </source>
</evidence>
<reference evidence="2 3" key="1">
    <citation type="submission" date="2018-03" db="EMBL/GenBank/DDBJ databases">
        <title>The draft genome of Mesorhizobium sp. 6GN-30.</title>
        <authorList>
            <person name="Liu L."/>
            <person name="Li L."/>
            <person name="Wang T."/>
            <person name="Zhang X."/>
            <person name="Liang L."/>
        </authorList>
    </citation>
    <scope>NUCLEOTIDE SEQUENCE [LARGE SCALE GENOMIC DNA]</scope>
    <source>
        <strain evidence="2 3">6GN30</strain>
    </source>
</reference>
<comment type="caution">
    <text evidence="2">The sequence shown here is derived from an EMBL/GenBank/DDBJ whole genome shotgun (WGS) entry which is preliminary data.</text>
</comment>
<name>A0A2P7RZL8_9HYPH</name>
<organism evidence="2 3">
    <name type="scientific">Kumtagia ephedrae</name>
    <dbReference type="NCBI Taxonomy" id="2116701"/>
    <lineage>
        <taxon>Bacteria</taxon>
        <taxon>Pseudomonadati</taxon>
        <taxon>Pseudomonadota</taxon>
        <taxon>Alphaproteobacteria</taxon>
        <taxon>Hyphomicrobiales</taxon>
        <taxon>Phyllobacteriaceae</taxon>
        <taxon>Kumtagia</taxon>
    </lineage>
</organism>
<evidence type="ECO:0008006" key="4">
    <source>
        <dbReference type="Google" id="ProtNLM"/>
    </source>
</evidence>
<dbReference type="InterPro" id="IPR035093">
    <property type="entry name" value="RelE/ParE_toxin_dom_sf"/>
</dbReference>
<dbReference type="EMBL" id="PXYK01000026">
    <property type="protein sequence ID" value="PSJ55675.1"/>
    <property type="molecule type" value="Genomic_DNA"/>
</dbReference>
<dbReference type="Pfam" id="PF05016">
    <property type="entry name" value="ParE_toxin"/>
    <property type="match status" value="1"/>
</dbReference>
<protein>
    <recommendedName>
        <fullName evidence="4">Type II toxin-antitoxin system RelE/ParE family toxin</fullName>
    </recommendedName>
</protein>
<proteinExistence type="predicted"/>
<dbReference type="Gene3D" id="3.30.2310.20">
    <property type="entry name" value="RelE-like"/>
    <property type="match status" value="1"/>
</dbReference>
<gene>
    <name evidence="2" type="ORF">C7I84_22670</name>
</gene>
<evidence type="ECO:0000313" key="2">
    <source>
        <dbReference type="EMBL" id="PSJ55675.1"/>
    </source>
</evidence>
<dbReference type="InterPro" id="IPR007712">
    <property type="entry name" value="RelE/ParE_toxin"/>
</dbReference>
<keyword evidence="1" id="KW-1277">Toxin-antitoxin system</keyword>
<sequence length="48" mass="6007">MRIHERRKLRRKVHRNYLIFYRGTEDRIEIIHVLHGAMDYETVLGERE</sequence>
<evidence type="ECO:0000256" key="1">
    <source>
        <dbReference type="ARBA" id="ARBA00022649"/>
    </source>
</evidence>
<accession>A0A2P7RZL8</accession>
<dbReference type="AlphaFoldDB" id="A0A2P7RZL8"/>